<feature type="compositionally biased region" description="Polar residues" evidence="1">
    <location>
        <begin position="474"/>
        <end position="490"/>
    </location>
</feature>
<dbReference type="AlphaFoldDB" id="A0A3P6R924"/>
<feature type="region of interest" description="Disordered" evidence="1">
    <location>
        <begin position="44"/>
        <end position="98"/>
    </location>
</feature>
<accession>A0A3P6R924</accession>
<proteinExistence type="predicted"/>
<protein>
    <recommendedName>
        <fullName evidence="4">Zasp-like motif domain-containing protein</fullName>
    </recommendedName>
</protein>
<feature type="region of interest" description="Disordered" evidence="1">
    <location>
        <begin position="609"/>
        <end position="684"/>
    </location>
</feature>
<keyword evidence="3" id="KW-1185">Reference proteome</keyword>
<feature type="compositionally biased region" description="Basic and acidic residues" evidence="1">
    <location>
        <begin position="62"/>
        <end position="71"/>
    </location>
</feature>
<evidence type="ECO:0000256" key="1">
    <source>
        <dbReference type="SAM" id="MobiDB-lite"/>
    </source>
</evidence>
<feature type="region of interest" description="Disordered" evidence="1">
    <location>
        <begin position="407"/>
        <end position="568"/>
    </location>
</feature>
<feature type="compositionally biased region" description="Basic and acidic residues" evidence="1">
    <location>
        <begin position="407"/>
        <end position="416"/>
    </location>
</feature>
<name>A0A3P6R924_ANISI</name>
<evidence type="ECO:0000313" key="3">
    <source>
        <dbReference type="Proteomes" id="UP000267096"/>
    </source>
</evidence>
<dbReference type="Proteomes" id="UP000267096">
    <property type="component" value="Unassembled WGS sequence"/>
</dbReference>
<feature type="compositionally biased region" description="Basic and acidic residues" evidence="1">
    <location>
        <begin position="491"/>
        <end position="500"/>
    </location>
</feature>
<organism evidence="2 3">
    <name type="scientific">Anisakis simplex</name>
    <name type="common">Herring worm</name>
    <dbReference type="NCBI Taxonomy" id="6269"/>
    <lineage>
        <taxon>Eukaryota</taxon>
        <taxon>Metazoa</taxon>
        <taxon>Ecdysozoa</taxon>
        <taxon>Nematoda</taxon>
        <taxon>Chromadorea</taxon>
        <taxon>Rhabditida</taxon>
        <taxon>Spirurina</taxon>
        <taxon>Ascaridomorpha</taxon>
        <taxon>Ascaridoidea</taxon>
        <taxon>Anisakidae</taxon>
        <taxon>Anisakis</taxon>
        <taxon>Anisakis simplex complex</taxon>
    </lineage>
</organism>
<feature type="compositionally biased region" description="Basic and acidic residues" evidence="1">
    <location>
        <begin position="662"/>
        <end position="673"/>
    </location>
</feature>
<feature type="compositionally biased region" description="Polar residues" evidence="1">
    <location>
        <begin position="609"/>
        <end position="620"/>
    </location>
</feature>
<feature type="compositionally biased region" description="Polar residues" evidence="1">
    <location>
        <begin position="438"/>
        <end position="447"/>
    </location>
</feature>
<feature type="compositionally biased region" description="Polar residues" evidence="1">
    <location>
        <begin position="530"/>
        <end position="541"/>
    </location>
</feature>
<dbReference type="EMBL" id="UYRR01031716">
    <property type="protein sequence ID" value="VDK52133.1"/>
    <property type="molecule type" value="Genomic_DNA"/>
</dbReference>
<sequence>MGAGPDAPIGANDKHFDPKQSETLRLINEGDNSEFGRNFFEKVAQAEAPHIPPSTEPSWTESARRRADRARSTTPSAYSYHEATPNRPVHTPTYQPQRSHYHAIHSSLSMSTFSTGAIIPISQQSMRSERSPQKGYEFGGLDFIDHSGMAQDGSYQHYYGYNSLPSRGRGRDERRLTPGYEMGGMDFRKGGVSVQGPYHGYGPEHRRLHPRFEKSPLRHDEMNIESAPNVDSVNADVLIGDTISNQKIATEEHGDERYSFGTAFGPTTGFKKDHQSVYRYVEPPRAPVFSLSAKKDLGGQEHTSGGRGAHVSGADKYESKIRSHSTAAMERNEWADSEKEVTIETLLNNTALIPRRRSVTPAWRERSVDKQTRWINMSDPRMTHIHSQTFTQEPNWSRTVQERKSAWEAQARDTDARVQMPASSKVPVQQPPNWYGKASQTHNVWQSEADRQASSDYQPTVHRFSGEDMAGGYTKTSSYKAQQQYSQTKSSTDHHDETTRLKQSSIPVQDSGAVPSSNLYQIQPYHAPSGGSTQQTASSYYRHNEQRQQTTKQLGQQPPETSSFSSVKHHEYEAQNGVPVSQSTYQTYTSTPAAITDEHHDASKNITQSSKLIDSSQSKHGPSAPLAMQEYRRSHYEMKSHDSTSTERTTNRPYTSTSASKEISHYDSSKDNLQRSSQKQQPDH</sequence>
<reference evidence="2 3" key="1">
    <citation type="submission" date="2018-11" db="EMBL/GenBank/DDBJ databases">
        <authorList>
            <consortium name="Pathogen Informatics"/>
        </authorList>
    </citation>
    <scope>NUCLEOTIDE SEQUENCE [LARGE SCALE GENOMIC DNA]</scope>
</reference>
<gene>
    <name evidence="2" type="ORF">ASIM_LOCUS14350</name>
</gene>
<dbReference type="OrthoDB" id="5919374at2759"/>
<evidence type="ECO:0000313" key="2">
    <source>
        <dbReference type="EMBL" id="VDK52133.1"/>
    </source>
</evidence>
<feature type="compositionally biased region" description="Polar residues" evidence="1">
    <location>
        <begin position="646"/>
        <end position="661"/>
    </location>
</feature>
<feature type="compositionally biased region" description="Low complexity" evidence="1">
    <location>
        <begin position="547"/>
        <end position="557"/>
    </location>
</feature>
<feature type="compositionally biased region" description="Basic and acidic residues" evidence="1">
    <location>
        <begin position="12"/>
        <end position="22"/>
    </location>
</feature>
<feature type="compositionally biased region" description="Polar residues" evidence="1">
    <location>
        <begin position="501"/>
        <end position="521"/>
    </location>
</feature>
<feature type="non-terminal residue" evidence="2">
    <location>
        <position position="684"/>
    </location>
</feature>
<evidence type="ECO:0008006" key="4">
    <source>
        <dbReference type="Google" id="ProtNLM"/>
    </source>
</evidence>
<feature type="compositionally biased region" description="Polar residues" evidence="1">
    <location>
        <begin position="674"/>
        <end position="684"/>
    </location>
</feature>
<feature type="region of interest" description="Disordered" evidence="1">
    <location>
        <begin position="1"/>
        <end position="23"/>
    </location>
</feature>
<feature type="compositionally biased region" description="Basic and acidic residues" evidence="1">
    <location>
        <begin position="630"/>
        <end position="645"/>
    </location>
</feature>